<dbReference type="Proteomes" id="UP000183255">
    <property type="component" value="Unassembled WGS sequence"/>
</dbReference>
<dbReference type="EMBL" id="FNDZ01000002">
    <property type="protein sequence ID" value="SDI40921.1"/>
    <property type="molecule type" value="Genomic_DNA"/>
</dbReference>
<sequence length="135" mass="15765">MSFHESKNTTYRLVVFFMFKIQKEREKGVIKRSTLLENLQEKGFSGLYNDPLTVFFCQNIKNDILIYGVNDCIQIKDSNIIPVIPSKYHTKVNLQVSEILIIRLIQGIIIVLNSEVMMDVSYDYKRVQRASAREE</sequence>
<dbReference type="AlphaFoldDB" id="A0A1G8KBY9"/>
<protein>
    <submittedName>
        <fullName evidence="1">Uncharacterized protein</fullName>
    </submittedName>
</protein>
<accession>A0A1G8KBY9</accession>
<reference evidence="1 2" key="1">
    <citation type="submission" date="2016-10" db="EMBL/GenBank/DDBJ databases">
        <authorList>
            <person name="de Groot N.N."/>
        </authorList>
    </citation>
    <scope>NUCLEOTIDE SEQUENCE [LARGE SCALE GENOMIC DNA]</scope>
    <source>
        <strain evidence="1 2">CGMCC 1.5058</strain>
    </source>
</reference>
<organism evidence="1 2">
    <name type="scientific">Proteiniclasticum ruminis</name>
    <dbReference type="NCBI Taxonomy" id="398199"/>
    <lineage>
        <taxon>Bacteria</taxon>
        <taxon>Bacillati</taxon>
        <taxon>Bacillota</taxon>
        <taxon>Clostridia</taxon>
        <taxon>Eubacteriales</taxon>
        <taxon>Clostridiaceae</taxon>
        <taxon>Proteiniclasticum</taxon>
    </lineage>
</organism>
<proteinExistence type="predicted"/>
<evidence type="ECO:0000313" key="1">
    <source>
        <dbReference type="EMBL" id="SDI40921.1"/>
    </source>
</evidence>
<gene>
    <name evidence="1" type="ORF">SAMN05421804_102266</name>
</gene>
<evidence type="ECO:0000313" key="2">
    <source>
        <dbReference type="Proteomes" id="UP000183255"/>
    </source>
</evidence>
<name>A0A1G8KBY9_9CLOT</name>